<proteinExistence type="predicted"/>
<dbReference type="Proteomes" id="UP000677082">
    <property type="component" value="Unassembled WGS sequence"/>
</dbReference>
<sequence length="267" mass="30029">MSPPVYRLRAPVVVRYDKPLWVPDFLAVPAGPGLGPPELWGYFVPALPDDLRGPRSRRFPVPHPTAFQPNQDRFYAVATELVGPGPGFPPAGDVRDVEVRLVIRRERYDVVPGPRLLRLARGIAADTARELSADDLLDLLSAEAFIPPARRLRYRRLMRRRGATRVRQALVDPGGWTPVSPVWHLHRIAGEREYPTWRRPDPVRNQWFGSLPTDAPILEVAQPDHRWTYRMHCVARWTNPGCPPGRAVSVPGAPFRIAPLRMPATGG</sequence>
<keyword evidence="2" id="KW-1185">Reference proteome</keyword>
<accession>A0A919W8J8</accession>
<comment type="caution">
    <text evidence="1">The sequence shown here is derived from an EMBL/GenBank/DDBJ whole genome shotgun (WGS) entry which is preliminary data.</text>
</comment>
<dbReference type="RefSeq" id="WP_213010016.1">
    <property type="nucleotide sequence ID" value="NZ_BOQN01000076.1"/>
</dbReference>
<evidence type="ECO:0000313" key="1">
    <source>
        <dbReference type="EMBL" id="GIM94236.1"/>
    </source>
</evidence>
<name>A0A919W8J8_9ACTN</name>
<dbReference type="EMBL" id="BOQN01000076">
    <property type="protein sequence ID" value="GIM94236.1"/>
    <property type="molecule type" value="Genomic_DNA"/>
</dbReference>
<reference evidence="1 2" key="1">
    <citation type="submission" date="2021-03" db="EMBL/GenBank/DDBJ databases">
        <title>Whole genome shotgun sequence of Actinoplanes toevensis NBRC 105298.</title>
        <authorList>
            <person name="Komaki H."/>
            <person name="Tamura T."/>
        </authorList>
    </citation>
    <scope>NUCLEOTIDE SEQUENCE [LARGE SCALE GENOMIC DNA]</scope>
    <source>
        <strain evidence="1 2">NBRC 105298</strain>
    </source>
</reference>
<evidence type="ECO:0000313" key="2">
    <source>
        <dbReference type="Proteomes" id="UP000677082"/>
    </source>
</evidence>
<protein>
    <submittedName>
        <fullName evidence="1">Uncharacterized protein</fullName>
    </submittedName>
</protein>
<dbReference type="AlphaFoldDB" id="A0A919W8J8"/>
<gene>
    <name evidence="1" type="ORF">Ato02nite_060290</name>
</gene>
<organism evidence="1 2">
    <name type="scientific">Paractinoplanes toevensis</name>
    <dbReference type="NCBI Taxonomy" id="571911"/>
    <lineage>
        <taxon>Bacteria</taxon>
        <taxon>Bacillati</taxon>
        <taxon>Actinomycetota</taxon>
        <taxon>Actinomycetes</taxon>
        <taxon>Micromonosporales</taxon>
        <taxon>Micromonosporaceae</taxon>
        <taxon>Paractinoplanes</taxon>
    </lineage>
</organism>